<name>W6M2H9_9GAMM</name>
<reference evidence="3" key="2">
    <citation type="submission" date="2014-03" db="EMBL/GenBank/DDBJ databases">
        <title>Candidatus Competibacter-lineage genomes retrieved from metagenomes reveal functional metabolic diversity.</title>
        <authorList>
            <person name="McIlroy S.J."/>
            <person name="Albertsen M."/>
            <person name="Andresen E.K."/>
            <person name="Saunders A.M."/>
            <person name="Kristiansen R."/>
            <person name="Stokholm-Bjerregaard M."/>
            <person name="Nielsen K.L."/>
            <person name="Nielsen P.H."/>
        </authorList>
    </citation>
    <scope>NUCLEOTIDE SEQUENCE</scope>
    <source>
        <strain evidence="3">Run_A_D11</strain>
    </source>
</reference>
<feature type="region of interest" description="Disordered" evidence="1">
    <location>
        <begin position="345"/>
        <end position="382"/>
    </location>
</feature>
<dbReference type="InterPro" id="IPR027417">
    <property type="entry name" value="P-loop_NTPase"/>
</dbReference>
<sequence length="382" mass="43779">MYTDYYRFNAKPFQLSPDPRFFFGSRAHARALAYLRYGLSQGEGFIVVTGGIGTGKTTLVKSLFQELDPSQVVAAQLVTTQLEADELLRSVVASFGLPYEGMGKAALLKHFEDFLRGHARQGRRVLLVVDEAQNLPPKSLEELRMLSNFQIGETPLLQSFLLGQEEFRHTLQEPSMEQLRQRVIASSHLTPLTEEETRDYIEHRLRVVGWDGRQPMFTEGVYPAIHRFTQGIPRLINVFSDRLMLYGFLEELREFSPAAVEAVGQELEQGREVGVQGAGRNNRSLLRVSHAMEQRLIELEEAMETVLQHPEWQDAQLERMERRLAQVEPAVRVLRRELADMRRRIDQQDRMDDPFLDDKFGDAPFADDKRSAQASVEEHPLL</sequence>
<dbReference type="EMBL" id="CBTJ020000025">
    <property type="protein sequence ID" value="CDI01716.1"/>
    <property type="molecule type" value="Genomic_DNA"/>
</dbReference>
<evidence type="ECO:0000313" key="4">
    <source>
        <dbReference type="Proteomes" id="UP000035760"/>
    </source>
</evidence>
<gene>
    <name evidence="3" type="ORF">BN873_20040</name>
</gene>
<keyword evidence="4" id="KW-1185">Reference proteome</keyword>
<dbReference type="SMART" id="SM00382">
    <property type="entry name" value="AAA"/>
    <property type="match status" value="1"/>
</dbReference>
<protein>
    <submittedName>
        <fullName evidence="3">AAA ATPase</fullName>
    </submittedName>
</protein>
<dbReference type="OrthoDB" id="9780149at2"/>
<dbReference type="RefSeq" id="WP_053085238.1">
    <property type="nucleotide sequence ID" value="NZ_CBTJ020000025.1"/>
</dbReference>
<comment type="caution">
    <text evidence="3">The sequence shown here is derived from an EMBL/GenBank/DDBJ whole genome shotgun (WGS) entry which is preliminary data.</text>
</comment>
<proteinExistence type="predicted"/>
<accession>W6M2H9</accession>
<dbReference type="Proteomes" id="UP000035760">
    <property type="component" value="Unassembled WGS sequence"/>
</dbReference>
<dbReference type="InterPro" id="IPR049945">
    <property type="entry name" value="AAA_22"/>
</dbReference>
<dbReference type="GO" id="GO:0016887">
    <property type="term" value="F:ATP hydrolysis activity"/>
    <property type="evidence" value="ECO:0007669"/>
    <property type="project" value="InterPro"/>
</dbReference>
<dbReference type="InterPro" id="IPR017466">
    <property type="entry name" value="XrtA-assoc_ATPase-like"/>
</dbReference>
<dbReference type="SUPFAM" id="SSF52540">
    <property type="entry name" value="P-loop containing nucleoside triphosphate hydrolases"/>
    <property type="match status" value="1"/>
</dbReference>
<dbReference type="PANTHER" id="PTHR35894">
    <property type="entry name" value="GENERAL SECRETION PATHWAY PROTEIN A-RELATED"/>
    <property type="match status" value="1"/>
</dbReference>
<evidence type="ECO:0000259" key="2">
    <source>
        <dbReference type="SMART" id="SM00382"/>
    </source>
</evidence>
<feature type="domain" description="AAA+ ATPase" evidence="2">
    <location>
        <begin position="42"/>
        <end position="208"/>
    </location>
</feature>
<evidence type="ECO:0000256" key="1">
    <source>
        <dbReference type="SAM" id="MobiDB-lite"/>
    </source>
</evidence>
<dbReference type="STRING" id="1400863.BN873_20040"/>
<dbReference type="PANTHER" id="PTHR35894:SF1">
    <property type="entry name" value="PHOSPHORIBULOKINASE _ URIDINE KINASE FAMILY"/>
    <property type="match status" value="1"/>
</dbReference>
<evidence type="ECO:0000313" key="3">
    <source>
        <dbReference type="EMBL" id="CDI01716.1"/>
    </source>
</evidence>
<dbReference type="Gene3D" id="3.40.50.300">
    <property type="entry name" value="P-loop containing nucleotide triphosphate hydrolases"/>
    <property type="match status" value="1"/>
</dbReference>
<dbReference type="NCBIfam" id="TIGR03015">
    <property type="entry name" value="pepcterm_ATPase"/>
    <property type="match status" value="1"/>
</dbReference>
<dbReference type="AlphaFoldDB" id="W6M2H9"/>
<reference evidence="3" key="1">
    <citation type="submission" date="2013-07" db="EMBL/GenBank/DDBJ databases">
        <authorList>
            <person name="McIlroy S."/>
        </authorList>
    </citation>
    <scope>NUCLEOTIDE SEQUENCE [LARGE SCALE GENOMIC DNA]</scope>
    <source>
        <strain evidence="3">Run_A_D11</strain>
    </source>
</reference>
<dbReference type="InterPro" id="IPR052026">
    <property type="entry name" value="ExeA_AAA_ATPase_DNA-bind"/>
</dbReference>
<organism evidence="3 4">
    <name type="scientific">Candidatus Competibacter denitrificans Run_A_D11</name>
    <dbReference type="NCBI Taxonomy" id="1400863"/>
    <lineage>
        <taxon>Bacteria</taxon>
        <taxon>Pseudomonadati</taxon>
        <taxon>Pseudomonadota</taxon>
        <taxon>Gammaproteobacteria</taxon>
        <taxon>Candidatus Competibacteraceae</taxon>
        <taxon>Candidatus Competibacter</taxon>
    </lineage>
</organism>
<dbReference type="InterPro" id="IPR003593">
    <property type="entry name" value="AAA+_ATPase"/>
</dbReference>
<dbReference type="Pfam" id="PF13401">
    <property type="entry name" value="AAA_22"/>
    <property type="match status" value="1"/>
</dbReference>